<dbReference type="Gene3D" id="3.40.50.1860">
    <property type="match status" value="2"/>
</dbReference>
<proteinExistence type="inferred from homology"/>
<comment type="catalytic activity">
    <reaction evidence="1 7">
        <text>L-glutamate = D-glutamate</text>
        <dbReference type="Rhea" id="RHEA:12813"/>
        <dbReference type="ChEBI" id="CHEBI:29985"/>
        <dbReference type="ChEBI" id="CHEBI:29986"/>
        <dbReference type="EC" id="5.1.1.3"/>
    </reaction>
</comment>
<dbReference type="PROSITE" id="PS00924">
    <property type="entry name" value="ASP_GLU_RACEMASE_2"/>
    <property type="match status" value="1"/>
</dbReference>
<dbReference type="EMBL" id="CP011071">
    <property type="protein sequence ID" value="AKA35617.1"/>
    <property type="molecule type" value="Genomic_DNA"/>
</dbReference>
<dbReference type="NCBIfam" id="TIGR00067">
    <property type="entry name" value="glut_race"/>
    <property type="match status" value="1"/>
</dbReference>
<feature type="binding site" evidence="7">
    <location>
        <begin position="73"/>
        <end position="74"/>
    </location>
    <ligand>
        <name>substrate</name>
    </ligand>
</feature>
<dbReference type="OrthoDB" id="9801055at2"/>
<dbReference type="HAMAP" id="MF_00258">
    <property type="entry name" value="Glu_racemase"/>
    <property type="match status" value="1"/>
</dbReference>
<sequence>MDSPIGIFDSGVGGTSIWKEIVQLMPNEHTLYLADNKHAPYGEKDKDAIVQRCINNTELLLENRCKLIVVACNTATTNAIDYLRKSYKVPFIGIEPAIKPAALQTKTKKVGVLATKGTLASSLFNNTAKLHASGIEVLEKEGTGLVELIEAGKTLSKETEQLLASYVNPMVDEGIDCLVLGCTHYPYLLPSLKKILPPHIKIIDSGEAVARQTKAVLLQGNLMAATQNRGVVHRFYTNKGLDVLRGFLEGSDVTIAHLDF</sequence>
<dbReference type="HOGENOM" id="CLU_052344_1_0_10"/>
<dbReference type="SUPFAM" id="SSF53681">
    <property type="entry name" value="Aspartate/glutamate racemase"/>
    <property type="match status" value="2"/>
</dbReference>
<feature type="binding site" evidence="7">
    <location>
        <begin position="9"/>
        <end position="10"/>
    </location>
    <ligand>
        <name>substrate</name>
    </ligand>
</feature>
<dbReference type="PANTHER" id="PTHR21198">
    <property type="entry name" value="GLUTAMATE RACEMASE"/>
    <property type="match status" value="1"/>
</dbReference>
<dbReference type="InterPro" id="IPR018187">
    <property type="entry name" value="Asp/Glu_racemase_AS_1"/>
</dbReference>
<evidence type="ECO:0000256" key="7">
    <source>
        <dbReference type="HAMAP-Rule" id="MF_00258"/>
    </source>
</evidence>
<accession>A0A0D5YTH1</accession>
<keyword evidence="3 7" id="KW-0133">Cell shape</keyword>
<feature type="active site" description="Proton donor/acceptor" evidence="7">
    <location>
        <position position="72"/>
    </location>
</feature>
<dbReference type="PATRIC" id="fig|516051.4.peg.2076"/>
<dbReference type="Pfam" id="PF01177">
    <property type="entry name" value="Asp_Glu_race"/>
    <property type="match status" value="1"/>
</dbReference>
<reference evidence="8 9" key="1">
    <citation type="submission" date="2015-03" db="EMBL/GenBank/DDBJ databases">
        <title>Complete genome sequence of Muricauda lutaonensis CC-HSB-11T, isolated from a coastal hot spring.</title>
        <authorList>
            <person name="Kim K.M."/>
        </authorList>
    </citation>
    <scope>NUCLEOTIDE SEQUENCE [LARGE SCALE GENOMIC DNA]</scope>
    <source>
        <strain evidence="8 9">CC-HSB-11</strain>
    </source>
</reference>
<dbReference type="GO" id="GO:0008881">
    <property type="term" value="F:glutamate racemase activity"/>
    <property type="evidence" value="ECO:0007669"/>
    <property type="project" value="UniProtKB-UniRule"/>
</dbReference>
<keyword evidence="9" id="KW-1185">Reference proteome</keyword>
<dbReference type="InterPro" id="IPR004391">
    <property type="entry name" value="Glu_race"/>
</dbReference>
<keyword evidence="6 7" id="KW-0961">Cell wall biogenesis/degradation</keyword>
<feature type="active site" description="Proton donor/acceptor" evidence="7">
    <location>
        <position position="182"/>
    </location>
</feature>
<dbReference type="GO" id="GO:0009252">
    <property type="term" value="P:peptidoglycan biosynthetic process"/>
    <property type="evidence" value="ECO:0007669"/>
    <property type="project" value="UniProtKB-UniRule"/>
</dbReference>
<keyword evidence="5 7" id="KW-0413">Isomerase</keyword>
<evidence type="ECO:0000256" key="2">
    <source>
        <dbReference type="ARBA" id="ARBA00013090"/>
    </source>
</evidence>
<gene>
    <name evidence="7" type="primary">murI</name>
    <name evidence="8" type="ORF">VC82_2015</name>
</gene>
<evidence type="ECO:0000313" key="9">
    <source>
        <dbReference type="Proteomes" id="UP000032726"/>
    </source>
</evidence>
<comment type="pathway">
    <text evidence="7">Cell wall biogenesis; peptidoglycan biosynthesis.</text>
</comment>
<evidence type="ECO:0000256" key="5">
    <source>
        <dbReference type="ARBA" id="ARBA00023235"/>
    </source>
</evidence>
<dbReference type="AlphaFoldDB" id="A0A0D5YTH1"/>
<dbReference type="PROSITE" id="PS00923">
    <property type="entry name" value="ASP_GLU_RACEMASE_1"/>
    <property type="match status" value="1"/>
</dbReference>
<feature type="binding site" evidence="7">
    <location>
        <begin position="41"/>
        <end position="42"/>
    </location>
    <ligand>
        <name>substrate</name>
    </ligand>
</feature>
<dbReference type="STRING" id="516051.VC82_2015"/>
<comment type="function">
    <text evidence="7">Provides the (R)-glutamate required for cell wall biosynthesis.</text>
</comment>
<evidence type="ECO:0000256" key="1">
    <source>
        <dbReference type="ARBA" id="ARBA00001602"/>
    </source>
</evidence>
<evidence type="ECO:0000256" key="6">
    <source>
        <dbReference type="ARBA" id="ARBA00023316"/>
    </source>
</evidence>
<dbReference type="GO" id="GO:0071555">
    <property type="term" value="P:cell wall organization"/>
    <property type="evidence" value="ECO:0007669"/>
    <property type="project" value="UniProtKB-KW"/>
</dbReference>
<protein>
    <recommendedName>
        <fullName evidence="2 7">Glutamate racemase</fullName>
        <ecNumber evidence="2 7">5.1.1.3</ecNumber>
    </recommendedName>
</protein>
<feature type="binding site" evidence="7">
    <location>
        <begin position="183"/>
        <end position="184"/>
    </location>
    <ligand>
        <name>substrate</name>
    </ligand>
</feature>
<dbReference type="KEGG" id="mlt:VC82_2015"/>
<evidence type="ECO:0000256" key="3">
    <source>
        <dbReference type="ARBA" id="ARBA00022960"/>
    </source>
</evidence>
<dbReference type="RefSeq" id="WP_045802251.1">
    <property type="nucleotide sequence ID" value="NZ_CP011071.1"/>
</dbReference>
<dbReference type="EC" id="5.1.1.3" evidence="2 7"/>
<dbReference type="GO" id="GO:0008360">
    <property type="term" value="P:regulation of cell shape"/>
    <property type="evidence" value="ECO:0007669"/>
    <property type="project" value="UniProtKB-KW"/>
</dbReference>
<dbReference type="UniPathway" id="UPA00219"/>
<dbReference type="InterPro" id="IPR001920">
    <property type="entry name" value="Asp/Glu_race"/>
</dbReference>
<keyword evidence="4 7" id="KW-0573">Peptidoglycan synthesis</keyword>
<dbReference type="InterPro" id="IPR033134">
    <property type="entry name" value="Asp/Glu_racemase_AS_2"/>
</dbReference>
<dbReference type="FunFam" id="3.40.50.1860:FF:000001">
    <property type="entry name" value="Glutamate racemase"/>
    <property type="match status" value="1"/>
</dbReference>
<organism evidence="8 9">
    <name type="scientific">Flagellimonas lutaonensis</name>
    <dbReference type="NCBI Taxonomy" id="516051"/>
    <lineage>
        <taxon>Bacteria</taxon>
        <taxon>Pseudomonadati</taxon>
        <taxon>Bacteroidota</taxon>
        <taxon>Flavobacteriia</taxon>
        <taxon>Flavobacteriales</taxon>
        <taxon>Flavobacteriaceae</taxon>
        <taxon>Flagellimonas</taxon>
    </lineage>
</organism>
<comment type="similarity">
    <text evidence="7">Belongs to the aspartate/glutamate racemases family.</text>
</comment>
<dbReference type="Proteomes" id="UP000032726">
    <property type="component" value="Chromosome"/>
</dbReference>
<name>A0A0D5YTH1_9FLAO</name>
<evidence type="ECO:0000256" key="4">
    <source>
        <dbReference type="ARBA" id="ARBA00022984"/>
    </source>
</evidence>
<dbReference type="PANTHER" id="PTHR21198:SF2">
    <property type="entry name" value="GLUTAMATE RACEMASE"/>
    <property type="match status" value="1"/>
</dbReference>
<dbReference type="InterPro" id="IPR015942">
    <property type="entry name" value="Asp/Glu/hydantoin_racemase"/>
</dbReference>
<evidence type="ECO:0000313" key="8">
    <source>
        <dbReference type="EMBL" id="AKA35617.1"/>
    </source>
</evidence>